<sequence>MSSKPIFYSSDDAGSPGANPTGNRLDKIRSILKACLVDGYGDKPAAGWELVHDLPTGFSLSNGEGVINFVNGEAGHTGDRIGIYIAEKATDTSSGLIEGVNLRSGGWIRDLNLNGTKHTYQSGSNWDKWLVVADNKTVFIYAAWGLADRSSYPNTREGFYFGSVTSLGINSKNFVAMSNGSGNNFHTGIGSILLDSTDGSIARTNLITGSTGFFISAAGGSNITPTIPNKIIDTRLIIGSSNKYYACLRFIIDIPIAASYHWPALARSIGLPGNDFWSEVAYPVNYNDTDHICFVYGHARSFYISDSLGD</sequence>
<reference evidence="2" key="1">
    <citation type="submission" date="2020-06" db="EMBL/GenBank/DDBJ databases">
        <authorList>
            <person name="Dong N."/>
        </authorList>
    </citation>
    <scope>NUCLEOTIDE SEQUENCE</scope>
    <source>
        <strain evidence="2">DF46-2-2</strain>
    </source>
</reference>
<dbReference type="EMBL" id="JACANB010000008">
    <property type="protein sequence ID" value="MDM1697087.1"/>
    <property type="molecule type" value="Genomic_DNA"/>
</dbReference>
<name>A0AAW7DSL4_9GAMM</name>
<evidence type="ECO:0000313" key="3">
    <source>
        <dbReference type="Proteomes" id="UP001173465"/>
    </source>
</evidence>
<feature type="region of interest" description="Disordered" evidence="1">
    <location>
        <begin position="1"/>
        <end position="22"/>
    </location>
</feature>
<evidence type="ECO:0000313" key="2">
    <source>
        <dbReference type="EMBL" id="MDM1697087.1"/>
    </source>
</evidence>
<gene>
    <name evidence="2" type="ORF">HX099_10520</name>
</gene>
<organism evidence="2 3">
    <name type="scientific">Thiopseudomonas alkaliphila</name>
    <dbReference type="NCBI Taxonomy" id="1697053"/>
    <lineage>
        <taxon>Bacteria</taxon>
        <taxon>Pseudomonadati</taxon>
        <taxon>Pseudomonadota</taxon>
        <taxon>Gammaproteobacteria</taxon>
        <taxon>Pseudomonadales</taxon>
        <taxon>Pseudomonadaceae</taxon>
        <taxon>Thiopseudomonas</taxon>
    </lineage>
</organism>
<dbReference type="AlphaFoldDB" id="A0AAW7DSL4"/>
<proteinExistence type="predicted"/>
<reference evidence="2" key="2">
    <citation type="journal article" date="2022" name="Sci. Total Environ.">
        <title>Prevalence, transmission, and molecular epidemiology of tet(X)-positive bacteria among humans, animals, and environmental niches in China: An epidemiological, and genomic-based study.</title>
        <authorList>
            <person name="Dong N."/>
            <person name="Zeng Y."/>
            <person name="Cai C."/>
            <person name="Sun C."/>
            <person name="Lu J."/>
            <person name="Liu C."/>
            <person name="Zhou H."/>
            <person name="Sun Q."/>
            <person name="Shu L."/>
            <person name="Wang H."/>
            <person name="Wang Y."/>
            <person name="Wang S."/>
            <person name="Wu C."/>
            <person name="Chan E.W."/>
            <person name="Chen G."/>
            <person name="Shen Z."/>
            <person name="Chen S."/>
            <person name="Zhang R."/>
        </authorList>
    </citation>
    <scope>NUCLEOTIDE SEQUENCE</scope>
    <source>
        <strain evidence="2">DF46-2-2</strain>
    </source>
</reference>
<dbReference type="RefSeq" id="WP_286594345.1">
    <property type="nucleotide sequence ID" value="NZ_JACANB010000008.1"/>
</dbReference>
<protein>
    <submittedName>
        <fullName evidence="2">Uncharacterized protein</fullName>
    </submittedName>
</protein>
<dbReference type="Proteomes" id="UP001173465">
    <property type="component" value="Unassembled WGS sequence"/>
</dbReference>
<accession>A0AAW7DSL4</accession>
<comment type="caution">
    <text evidence="2">The sequence shown here is derived from an EMBL/GenBank/DDBJ whole genome shotgun (WGS) entry which is preliminary data.</text>
</comment>
<evidence type="ECO:0000256" key="1">
    <source>
        <dbReference type="SAM" id="MobiDB-lite"/>
    </source>
</evidence>